<proteinExistence type="predicted"/>
<dbReference type="Proteomes" id="UP000322307">
    <property type="component" value="Unassembled WGS sequence"/>
</dbReference>
<reference evidence="1 2" key="1">
    <citation type="journal article" date="1992" name="Lakartidningen">
        <title>[Penicillin V and not amoxicillin is the first choice preparation in acute otitis].</title>
        <authorList>
            <person name="Kamme C."/>
            <person name="Lundgren K."/>
            <person name="Prellner K."/>
        </authorList>
    </citation>
    <scope>NUCLEOTIDE SEQUENCE [LARGE SCALE GENOMIC DNA]</scope>
    <source>
        <strain evidence="1 2">PC3939II</strain>
    </source>
</reference>
<gene>
    <name evidence="1" type="ORF">EPJ84_07285</name>
</gene>
<dbReference type="RefSeq" id="WP_147718205.1">
    <property type="nucleotide sequence ID" value="NZ_SAYE01000014.1"/>
</dbReference>
<evidence type="ECO:0000313" key="1">
    <source>
        <dbReference type="EMBL" id="TXJ49850.1"/>
    </source>
</evidence>
<name>A0A5C8FM91_9SPIR</name>
<sequence length="428" mass="51549">MNYTLEELEKTWNFYDNSAKEIIDNAVDVSFKFINEDMLQRYEEYIENNNFEDNDDFNIFELMSDKFYRENFHSYIIAQLLKSEIILKNFLKFIEVNEIVYINNGYDVIPEYSIKHEIKDGRIDILIKSNDKENNEDEENKEKPHCIIIENKLHGAKDEERQLYRYFIACSEKFEVDKIVYLPNLDKNNDPDEQSKEGIPKELIKTIVGYNGENKDFHAVLNDSLEEVKSNSNSNIEWHLLLKHYLKILRLTGETKMDALTEQFYNKIKTEPQEYKKIQLIATMYNDLIKTRINSLEEEFKGEPHYKAIEKNIKEYWFIKDFYSKRRGINYTIVIDVYDDSSYLSLFSREEETATDDNPKSKKKWEQDNKDIEAWLKKHNLFDGFYFDDDWRWYKGFKFPEEENKLYEFVKKLIKCLEEDVESIYSGK</sequence>
<organism evidence="1 2">
    <name type="scientific">Brachyspira aalborgi</name>
    <dbReference type="NCBI Taxonomy" id="29522"/>
    <lineage>
        <taxon>Bacteria</taxon>
        <taxon>Pseudomonadati</taxon>
        <taxon>Spirochaetota</taxon>
        <taxon>Spirochaetia</taxon>
        <taxon>Brachyspirales</taxon>
        <taxon>Brachyspiraceae</taxon>
        <taxon>Brachyspira</taxon>
    </lineage>
</organism>
<protein>
    <recommendedName>
        <fullName evidence="3">PD-(D/E)XK nuclease family protein</fullName>
    </recommendedName>
</protein>
<comment type="caution">
    <text evidence="1">The sequence shown here is derived from an EMBL/GenBank/DDBJ whole genome shotgun (WGS) entry which is preliminary data.</text>
</comment>
<evidence type="ECO:0008006" key="3">
    <source>
        <dbReference type="Google" id="ProtNLM"/>
    </source>
</evidence>
<accession>A0A5C8FM91</accession>
<dbReference type="AlphaFoldDB" id="A0A5C8FM91"/>
<evidence type="ECO:0000313" key="2">
    <source>
        <dbReference type="Proteomes" id="UP000322307"/>
    </source>
</evidence>
<dbReference type="EMBL" id="SAYE01000014">
    <property type="protein sequence ID" value="TXJ49850.1"/>
    <property type="molecule type" value="Genomic_DNA"/>
</dbReference>